<feature type="domain" description="Endonuclease/exonuclease/phosphatase" evidence="2">
    <location>
        <begin position="60"/>
        <end position="334"/>
    </location>
</feature>
<dbReference type="SUPFAM" id="SSF56219">
    <property type="entry name" value="DNase I-like"/>
    <property type="match status" value="1"/>
</dbReference>
<dbReference type="Gene3D" id="3.60.10.10">
    <property type="entry name" value="Endonuclease/exonuclease/phosphatase"/>
    <property type="match status" value="1"/>
</dbReference>
<organism evidence="3 4">
    <name type="scientific">Gottschalkia purinilytica</name>
    <name type="common">Clostridium purinilyticum</name>
    <dbReference type="NCBI Taxonomy" id="1503"/>
    <lineage>
        <taxon>Bacteria</taxon>
        <taxon>Bacillati</taxon>
        <taxon>Bacillota</taxon>
        <taxon>Tissierellia</taxon>
        <taxon>Tissierellales</taxon>
        <taxon>Gottschalkiaceae</taxon>
        <taxon>Gottschalkia</taxon>
    </lineage>
</organism>
<keyword evidence="1" id="KW-0812">Transmembrane</keyword>
<evidence type="ECO:0000313" key="4">
    <source>
        <dbReference type="Proteomes" id="UP000037267"/>
    </source>
</evidence>
<name>A0A0L0W960_GOTPU</name>
<dbReference type="PANTHER" id="PTHR14859:SF1">
    <property type="entry name" value="PGAP2-INTERACTING PROTEIN"/>
    <property type="match status" value="1"/>
</dbReference>
<reference evidence="4" key="1">
    <citation type="submission" date="2015-07" db="EMBL/GenBank/DDBJ databases">
        <title>Draft genome sequence of the purine-degrading Gottschalkia purinilyticum DSM 1384 (formerly Clostridium purinilyticum).</title>
        <authorList>
            <person name="Poehlein A."/>
            <person name="Schiel-Bengelsdorf B."/>
            <person name="Bengelsdorf F.R."/>
            <person name="Daniel R."/>
            <person name="Duerre P."/>
        </authorList>
    </citation>
    <scope>NUCLEOTIDE SEQUENCE [LARGE SCALE GENOMIC DNA]</scope>
    <source>
        <strain evidence="4">DSM 1384</strain>
    </source>
</reference>
<dbReference type="GO" id="GO:0006506">
    <property type="term" value="P:GPI anchor biosynthetic process"/>
    <property type="evidence" value="ECO:0007669"/>
    <property type="project" value="TreeGrafter"/>
</dbReference>
<dbReference type="GO" id="GO:0016787">
    <property type="term" value="F:hydrolase activity"/>
    <property type="evidence" value="ECO:0007669"/>
    <property type="project" value="UniProtKB-KW"/>
</dbReference>
<dbReference type="Pfam" id="PF03372">
    <property type="entry name" value="Exo_endo_phos"/>
    <property type="match status" value="1"/>
</dbReference>
<dbReference type="InterPro" id="IPR005135">
    <property type="entry name" value="Endo/exonuclease/phosphatase"/>
</dbReference>
<proteinExistence type="predicted"/>
<protein>
    <submittedName>
        <fullName evidence="3">Metal-dependent hydrolase</fullName>
    </submittedName>
</protein>
<dbReference type="GO" id="GO:0016020">
    <property type="term" value="C:membrane"/>
    <property type="evidence" value="ECO:0007669"/>
    <property type="project" value="GOC"/>
</dbReference>
<dbReference type="STRING" id="1503.CLPU_11c00230"/>
<evidence type="ECO:0000313" key="3">
    <source>
        <dbReference type="EMBL" id="KNF07855.1"/>
    </source>
</evidence>
<dbReference type="PANTHER" id="PTHR14859">
    <property type="entry name" value="CALCOFLUOR WHITE HYPERSENSITIVE PROTEIN PRECURSOR"/>
    <property type="match status" value="1"/>
</dbReference>
<keyword evidence="1" id="KW-0472">Membrane</keyword>
<gene>
    <name evidence="3" type="ORF">CLPU_11c00230</name>
</gene>
<evidence type="ECO:0000256" key="1">
    <source>
        <dbReference type="SAM" id="Phobius"/>
    </source>
</evidence>
<dbReference type="InterPro" id="IPR036691">
    <property type="entry name" value="Endo/exonu/phosph_ase_sf"/>
</dbReference>
<evidence type="ECO:0000259" key="2">
    <source>
        <dbReference type="Pfam" id="PF03372"/>
    </source>
</evidence>
<dbReference type="PATRIC" id="fig|1503.3.peg.184"/>
<dbReference type="InterPro" id="IPR051916">
    <property type="entry name" value="GPI-anchor_lipid_remodeler"/>
</dbReference>
<dbReference type="Proteomes" id="UP000037267">
    <property type="component" value="Unassembled WGS sequence"/>
</dbReference>
<comment type="caution">
    <text evidence="3">The sequence shown here is derived from an EMBL/GenBank/DDBJ whole genome shotgun (WGS) entry which is preliminary data.</text>
</comment>
<keyword evidence="3" id="KW-0378">Hydrolase</keyword>
<dbReference type="EMBL" id="LGSS01000011">
    <property type="protein sequence ID" value="KNF07855.1"/>
    <property type="molecule type" value="Genomic_DNA"/>
</dbReference>
<dbReference type="AlphaFoldDB" id="A0A0L0W960"/>
<keyword evidence="1" id="KW-1133">Transmembrane helix</keyword>
<sequence length="355" mass="41039">MMKLIKITLISILSLAVLSLIGLIVYTIIKDYRPDKEVSLDIENNQSKILKREDVISGITFNIGYGGLDEGRDFFMDGGKMSRSESKEKTQYNLEKMIETLSDKKVDFIFLQEIDIDSSRSFHINQVDYYRNEMKGYGSTFGKNYDVPWVPVPFTRPMGKALSGIMTFSKYKIDKAIRYSLPGEYNFLVQLFQLDRCIVENRILVEDGKELVLINVHLSAYDKEGVIREEQSMFLKSFVEKEYEKGNYVVVGGDWNQLMPNVDNNKLNPKRLNYMPDWLVPLSQNFNPKGFKWAVDIQTPTVRSIDKPYKKGENFVTVIDGFLVSNNLEILETKGIDLDFKYSDHNPVYVKLKLK</sequence>
<accession>A0A0L0W960</accession>
<feature type="transmembrane region" description="Helical" evidence="1">
    <location>
        <begin position="7"/>
        <end position="29"/>
    </location>
</feature>
<dbReference type="OrthoDB" id="7616949at2"/>
<keyword evidence="4" id="KW-1185">Reference proteome</keyword>